<keyword evidence="4" id="KW-1185">Reference proteome</keyword>
<evidence type="ECO:0000256" key="1">
    <source>
        <dbReference type="SAM" id="Phobius"/>
    </source>
</evidence>
<dbReference type="InterPro" id="IPR056121">
    <property type="entry name" value="DUF7704"/>
</dbReference>
<dbReference type="PANTHER" id="PTHR37019">
    <property type="entry name" value="CHROMOSOME 1, WHOLE GENOME SHOTGUN SEQUENCE"/>
    <property type="match status" value="1"/>
</dbReference>
<feature type="transmembrane region" description="Helical" evidence="1">
    <location>
        <begin position="113"/>
        <end position="132"/>
    </location>
</feature>
<comment type="caution">
    <text evidence="3">The sequence shown here is derived from an EMBL/GenBank/DDBJ whole genome shotgun (WGS) entry which is preliminary data.</text>
</comment>
<dbReference type="PANTHER" id="PTHR37019:SF2">
    <property type="entry name" value="EXPERA DOMAIN-CONTAINING PROTEIN"/>
    <property type="match status" value="1"/>
</dbReference>
<protein>
    <recommendedName>
        <fullName evidence="2">DUF7704 domain-containing protein</fullName>
    </recommendedName>
</protein>
<reference evidence="3" key="1">
    <citation type="submission" date="2022-11" db="EMBL/GenBank/DDBJ databases">
        <authorList>
            <person name="Petersen C."/>
        </authorList>
    </citation>
    <scope>NUCLEOTIDE SEQUENCE</scope>
    <source>
        <strain evidence="3">IBT 21917</strain>
    </source>
</reference>
<name>A0A9W9I481_9EURO</name>
<dbReference type="Pfam" id="PF24803">
    <property type="entry name" value="DUF7704"/>
    <property type="match status" value="1"/>
</dbReference>
<sequence>MPTILPPWPHLLFGVLEPLSLIAGSLAPLYDLEGFIAGQTPHPDPPTTHPSSIALALQLVNLYSLMFLVGVGVLHSTSEPKVVRNYFVGLAIADVGHIYATYLAMGWDAFIDIGAWNALTWGNIGVTGFLFVNRIAHLMGMFEPAKAPKVPSKRE</sequence>
<feature type="domain" description="DUF7704" evidence="2">
    <location>
        <begin position="3"/>
        <end position="143"/>
    </location>
</feature>
<evidence type="ECO:0000313" key="3">
    <source>
        <dbReference type="EMBL" id="KAJ5162180.1"/>
    </source>
</evidence>
<keyword evidence="1" id="KW-0812">Transmembrane</keyword>
<gene>
    <name evidence="3" type="ORF">N7492_007572</name>
</gene>
<dbReference type="EMBL" id="JAPQKO010000005">
    <property type="protein sequence ID" value="KAJ5162180.1"/>
    <property type="molecule type" value="Genomic_DNA"/>
</dbReference>
<keyword evidence="1" id="KW-1133">Transmembrane helix</keyword>
<reference evidence="3" key="2">
    <citation type="journal article" date="2023" name="IMA Fungus">
        <title>Comparative genomic study of the Penicillium genus elucidates a diverse pangenome and 15 lateral gene transfer events.</title>
        <authorList>
            <person name="Petersen C."/>
            <person name="Sorensen T."/>
            <person name="Nielsen M.R."/>
            <person name="Sondergaard T.E."/>
            <person name="Sorensen J.L."/>
            <person name="Fitzpatrick D.A."/>
            <person name="Frisvad J.C."/>
            <person name="Nielsen K.L."/>
        </authorList>
    </citation>
    <scope>NUCLEOTIDE SEQUENCE</scope>
    <source>
        <strain evidence="3">IBT 21917</strain>
    </source>
</reference>
<feature type="transmembrane region" description="Helical" evidence="1">
    <location>
        <begin position="86"/>
        <end position="107"/>
    </location>
</feature>
<dbReference type="OrthoDB" id="2937326at2759"/>
<organism evidence="3 4">
    <name type="scientific">Penicillium capsulatum</name>
    <dbReference type="NCBI Taxonomy" id="69766"/>
    <lineage>
        <taxon>Eukaryota</taxon>
        <taxon>Fungi</taxon>
        <taxon>Dikarya</taxon>
        <taxon>Ascomycota</taxon>
        <taxon>Pezizomycotina</taxon>
        <taxon>Eurotiomycetes</taxon>
        <taxon>Eurotiomycetidae</taxon>
        <taxon>Eurotiales</taxon>
        <taxon>Aspergillaceae</taxon>
        <taxon>Penicillium</taxon>
    </lineage>
</organism>
<proteinExistence type="predicted"/>
<evidence type="ECO:0000313" key="4">
    <source>
        <dbReference type="Proteomes" id="UP001146351"/>
    </source>
</evidence>
<evidence type="ECO:0000259" key="2">
    <source>
        <dbReference type="Pfam" id="PF24803"/>
    </source>
</evidence>
<dbReference type="Proteomes" id="UP001146351">
    <property type="component" value="Unassembled WGS sequence"/>
</dbReference>
<accession>A0A9W9I481</accession>
<feature type="transmembrane region" description="Helical" evidence="1">
    <location>
        <begin position="53"/>
        <end position="74"/>
    </location>
</feature>
<keyword evidence="1" id="KW-0472">Membrane</keyword>
<dbReference type="AlphaFoldDB" id="A0A9W9I481"/>